<dbReference type="GO" id="GO:0051607">
    <property type="term" value="P:defense response to virus"/>
    <property type="evidence" value="ECO:0007669"/>
    <property type="project" value="InterPro"/>
</dbReference>
<proteinExistence type="predicted"/>
<protein>
    <submittedName>
        <fullName evidence="2">Uncharacterized protein</fullName>
    </submittedName>
</protein>
<dbReference type="AlphaFoldDB" id="A0AAQ3MTV9"/>
<sequence>MRSYQEMVVNQLRQMNEDNQLLVYLKDRNVRKQKQTKALEESLDIVTEKLRRTMEENRIVRLRTKMQHEENKEEMYMKEQFFKEQIRIIQDSRAAKKEEFERMQQEKREKVKPLSCSPLDDRVDEYLNLLSFKIKKNGKLCY</sequence>
<feature type="coiled-coil region" evidence="1">
    <location>
        <begin position="36"/>
        <end position="109"/>
    </location>
</feature>
<dbReference type="Proteomes" id="UP001374535">
    <property type="component" value="Chromosome 9"/>
</dbReference>
<organism evidence="2 3">
    <name type="scientific">Vigna mungo</name>
    <name type="common">Black gram</name>
    <name type="synonym">Phaseolus mungo</name>
    <dbReference type="NCBI Taxonomy" id="3915"/>
    <lineage>
        <taxon>Eukaryota</taxon>
        <taxon>Viridiplantae</taxon>
        <taxon>Streptophyta</taxon>
        <taxon>Embryophyta</taxon>
        <taxon>Tracheophyta</taxon>
        <taxon>Spermatophyta</taxon>
        <taxon>Magnoliopsida</taxon>
        <taxon>eudicotyledons</taxon>
        <taxon>Gunneridae</taxon>
        <taxon>Pentapetalae</taxon>
        <taxon>rosids</taxon>
        <taxon>fabids</taxon>
        <taxon>Fabales</taxon>
        <taxon>Fabaceae</taxon>
        <taxon>Papilionoideae</taxon>
        <taxon>50 kb inversion clade</taxon>
        <taxon>NPAAA clade</taxon>
        <taxon>indigoferoid/millettioid clade</taxon>
        <taxon>Phaseoleae</taxon>
        <taxon>Vigna</taxon>
    </lineage>
</organism>
<dbReference type="InterPro" id="IPR044287">
    <property type="entry name" value="SGS3"/>
</dbReference>
<name>A0AAQ3MTV9_VIGMU</name>
<accession>A0AAQ3MTV9</accession>
<dbReference type="EMBL" id="CP144692">
    <property type="protein sequence ID" value="WVY97087.1"/>
    <property type="molecule type" value="Genomic_DNA"/>
</dbReference>
<gene>
    <name evidence="2" type="ORF">V8G54_029238</name>
</gene>
<evidence type="ECO:0000313" key="2">
    <source>
        <dbReference type="EMBL" id="WVY97087.1"/>
    </source>
</evidence>
<evidence type="ECO:0000313" key="3">
    <source>
        <dbReference type="Proteomes" id="UP001374535"/>
    </source>
</evidence>
<keyword evidence="1" id="KW-0175">Coiled coil</keyword>
<reference evidence="2 3" key="1">
    <citation type="journal article" date="2023" name="Life. Sci Alliance">
        <title>Evolutionary insights into 3D genome organization and epigenetic landscape of Vigna mungo.</title>
        <authorList>
            <person name="Junaid A."/>
            <person name="Singh B."/>
            <person name="Bhatia S."/>
        </authorList>
    </citation>
    <scope>NUCLEOTIDE SEQUENCE [LARGE SCALE GENOMIC DNA]</scope>
    <source>
        <strain evidence="2">Urdbean</strain>
    </source>
</reference>
<keyword evidence="3" id="KW-1185">Reference proteome</keyword>
<dbReference type="PANTHER" id="PTHR46602:SF1">
    <property type="entry name" value="PROTEIN SUPPRESSOR OF GENE SILENCING 3"/>
    <property type="match status" value="1"/>
</dbReference>
<dbReference type="PANTHER" id="PTHR46602">
    <property type="entry name" value="PROTEIN SUPPRESSOR OF GENE SILENCING 3"/>
    <property type="match status" value="1"/>
</dbReference>
<evidence type="ECO:0000256" key="1">
    <source>
        <dbReference type="SAM" id="Coils"/>
    </source>
</evidence>
<dbReference type="GO" id="GO:0031047">
    <property type="term" value="P:regulatory ncRNA-mediated gene silencing"/>
    <property type="evidence" value="ECO:0007669"/>
    <property type="project" value="InterPro"/>
</dbReference>